<comment type="caution">
    <text evidence="1">The sequence shown here is derived from an EMBL/GenBank/DDBJ whole genome shotgun (WGS) entry which is preliminary data.</text>
</comment>
<name>A0A1J4V6F8_9BACT</name>
<protein>
    <submittedName>
        <fullName evidence="1">Uncharacterized protein</fullName>
    </submittedName>
</protein>
<accession>A0A1J4V6F8</accession>
<organism evidence="1 2">
    <name type="scientific">Candidatus Nomurabacteria bacterium CG1_02_47_685</name>
    <dbReference type="NCBI Taxonomy" id="1805282"/>
    <lineage>
        <taxon>Bacteria</taxon>
        <taxon>Candidatus Nomuraibacteriota</taxon>
    </lineage>
</organism>
<gene>
    <name evidence="1" type="ORF">AUJ44_04385</name>
</gene>
<dbReference type="Proteomes" id="UP000183206">
    <property type="component" value="Unassembled WGS sequence"/>
</dbReference>
<dbReference type="AlphaFoldDB" id="A0A1J4V6F8"/>
<dbReference type="EMBL" id="MNVO01000062">
    <property type="protein sequence ID" value="OIO31592.1"/>
    <property type="molecule type" value="Genomic_DNA"/>
</dbReference>
<reference evidence="1 2" key="1">
    <citation type="journal article" date="2016" name="Environ. Microbiol.">
        <title>Genomic resolution of a cold subsurface aquifer community provides metabolic insights for novel microbes adapted to high CO concentrations.</title>
        <authorList>
            <person name="Probst A.J."/>
            <person name="Castelle C.J."/>
            <person name="Singh A."/>
            <person name="Brown C.T."/>
            <person name="Anantharaman K."/>
            <person name="Sharon I."/>
            <person name="Hug L.A."/>
            <person name="Burstein D."/>
            <person name="Emerson J.B."/>
            <person name="Thomas B.C."/>
            <person name="Banfield J.F."/>
        </authorList>
    </citation>
    <scope>NUCLEOTIDE SEQUENCE [LARGE SCALE GENOMIC DNA]</scope>
    <source>
        <strain evidence="1">CG1_02_47_685</strain>
    </source>
</reference>
<evidence type="ECO:0000313" key="1">
    <source>
        <dbReference type="EMBL" id="OIO31592.1"/>
    </source>
</evidence>
<sequence>MLDVYMEQSITKDIYDKKHQEYQDQIQVIEIEMFEHSKTDYDHQTTVAAVLSVAHRAKAIFDNSFEPARKRAFLNYILQNPTVNGEKAMFYNSLSV</sequence>
<evidence type="ECO:0000313" key="2">
    <source>
        <dbReference type="Proteomes" id="UP000183206"/>
    </source>
</evidence>
<proteinExistence type="predicted"/>